<dbReference type="PANTHER" id="PTHR11409">
    <property type="entry name" value="ADENOSINE DEAMINASE"/>
    <property type="match status" value="1"/>
</dbReference>
<dbReference type="PANTHER" id="PTHR11409:SF39">
    <property type="entry name" value="ADENOSINE DEAMINASE 2"/>
    <property type="match status" value="1"/>
</dbReference>
<feature type="domain" description="Adenosine deaminase" evidence="12">
    <location>
        <begin position="174"/>
        <end position="466"/>
    </location>
</feature>
<dbReference type="GO" id="GO:0004000">
    <property type="term" value="F:adenosine deaminase activity"/>
    <property type="evidence" value="ECO:0007669"/>
    <property type="project" value="InterPro"/>
</dbReference>
<evidence type="ECO:0000256" key="4">
    <source>
        <dbReference type="ARBA" id="ARBA00012784"/>
    </source>
</evidence>
<dbReference type="InterPro" id="IPR006331">
    <property type="entry name" value="ADGF"/>
</dbReference>
<evidence type="ECO:0000256" key="5">
    <source>
        <dbReference type="ARBA" id="ARBA00018099"/>
    </source>
</evidence>
<comment type="cofactor">
    <cofactor evidence="1">
        <name>Zn(2+)</name>
        <dbReference type="ChEBI" id="CHEBI:29105"/>
    </cofactor>
</comment>
<accession>A0A9R1SXQ6</accession>
<comment type="subcellular location">
    <subcellularLocation>
        <location evidence="2">Secreted</location>
    </subcellularLocation>
</comment>
<comment type="similarity">
    <text evidence="3">Belongs to the metallo-dependent hydrolases superfamily. Adenosine and AMP deaminases family. ADGF subfamily.</text>
</comment>
<evidence type="ECO:0000313" key="14">
    <source>
        <dbReference type="RefSeq" id="XP_011299068.1"/>
    </source>
</evidence>
<name>A0A9R1SXQ6_9HYME</name>
<dbReference type="GO" id="GO:0046872">
    <property type="term" value="F:metal ion binding"/>
    <property type="evidence" value="ECO:0007669"/>
    <property type="project" value="UniProtKB-KW"/>
</dbReference>
<dbReference type="Pfam" id="PF00962">
    <property type="entry name" value="A_deaminase"/>
    <property type="match status" value="1"/>
</dbReference>
<evidence type="ECO:0000256" key="3">
    <source>
        <dbReference type="ARBA" id="ARBA00006083"/>
    </source>
</evidence>
<reference evidence="14" key="1">
    <citation type="submission" date="2025-08" db="UniProtKB">
        <authorList>
            <consortium name="RefSeq"/>
        </authorList>
    </citation>
    <scope>IDENTIFICATION</scope>
    <source>
        <strain evidence="14">USDA-PBARC FA_bdor</strain>
        <tissue evidence="14">Whole organism</tissue>
    </source>
</reference>
<gene>
    <name evidence="14" type="primary">LOC105264116</name>
</gene>
<dbReference type="GO" id="GO:0006154">
    <property type="term" value="P:adenosine catabolic process"/>
    <property type="evidence" value="ECO:0007669"/>
    <property type="project" value="InterPro"/>
</dbReference>
<evidence type="ECO:0000313" key="13">
    <source>
        <dbReference type="Proteomes" id="UP000694866"/>
    </source>
</evidence>
<evidence type="ECO:0000256" key="8">
    <source>
        <dbReference type="ARBA" id="ARBA00022729"/>
    </source>
</evidence>
<dbReference type="NCBIfam" id="TIGR01431">
    <property type="entry name" value="adm_rel"/>
    <property type="match status" value="1"/>
</dbReference>
<dbReference type="OrthoDB" id="7202371at2759"/>
<dbReference type="GO" id="GO:0005615">
    <property type="term" value="C:extracellular space"/>
    <property type="evidence" value="ECO:0007669"/>
    <property type="project" value="InterPro"/>
</dbReference>
<dbReference type="GeneID" id="105264116"/>
<keyword evidence="13" id="KW-1185">Reference proteome</keyword>
<dbReference type="EC" id="3.5.4.4" evidence="4"/>
<dbReference type="InterPro" id="IPR001365">
    <property type="entry name" value="A_deaminase_dom"/>
</dbReference>
<keyword evidence="7" id="KW-0479">Metal-binding</keyword>
<dbReference type="Proteomes" id="UP000694866">
    <property type="component" value="Unplaced"/>
</dbReference>
<dbReference type="SUPFAM" id="SSF51556">
    <property type="entry name" value="Metallo-dependent hydrolases"/>
    <property type="match status" value="1"/>
</dbReference>
<evidence type="ECO:0000256" key="11">
    <source>
        <dbReference type="SAM" id="SignalP"/>
    </source>
</evidence>
<evidence type="ECO:0000259" key="12">
    <source>
        <dbReference type="Pfam" id="PF00962"/>
    </source>
</evidence>
<organism evidence="13 14">
    <name type="scientific">Fopius arisanus</name>
    <dbReference type="NCBI Taxonomy" id="64838"/>
    <lineage>
        <taxon>Eukaryota</taxon>
        <taxon>Metazoa</taxon>
        <taxon>Ecdysozoa</taxon>
        <taxon>Arthropoda</taxon>
        <taxon>Hexapoda</taxon>
        <taxon>Insecta</taxon>
        <taxon>Pterygota</taxon>
        <taxon>Neoptera</taxon>
        <taxon>Endopterygota</taxon>
        <taxon>Hymenoptera</taxon>
        <taxon>Apocrita</taxon>
        <taxon>Ichneumonoidea</taxon>
        <taxon>Braconidae</taxon>
        <taxon>Opiinae</taxon>
        <taxon>Fopius</taxon>
    </lineage>
</organism>
<evidence type="ECO:0000256" key="2">
    <source>
        <dbReference type="ARBA" id="ARBA00004613"/>
    </source>
</evidence>
<dbReference type="AlphaFoldDB" id="A0A9R1SXQ6"/>
<keyword evidence="6" id="KW-0964">Secreted</keyword>
<keyword evidence="9" id="KW-0378">Hydrolase</keyword>
<evidence type="ECO:0000256" key="10">
    <source>
        <dbReference type="ARBA" id="ARBA00047764"/>
    </source>
</evidence>
<dbReference type="InterPro" id="IPR032466">
    <property type="entry name" value="Metal_Hydrolase"/>
</dbReference>
<comment type="catalytic activity">
    <reaction evidence="10">
        <text>adenosine + H2O + H(+) = inosine + NH4(+)</text>
        <dbReference type="Rhea" id="RHEA:24408"/>
        <dbReference type="ChEBI" id="CHEBI:15377"/>
        <dbReference type="ChEBI" id="CHEBI:15378"/>
        <dbReference type="ChEBI" id="CHEBI:16335"/>
        <dbReference type="ChEBI" id="CHEBI:17596"/>
        <dbReference type="ChEBI" id="CHEBI:28938"/>
        <dbReference type="EC" id="3.5.4.4"/>
    </reaction>
</comment>
<sequence>MIIARILILLPLVSANKPQFPLGIAVYANPEFDICHRDMRAVMETRDLKFFNSVIDKTRIYSWPLKNFKSDIESLHNSPLFQLVRKMPKGAALHIHHKAMVNTDWLYLQTYRTNLYVCDKHNHLSLKFFKTPSNDCNWQALYERRRNPLVRQVLEDRIRRQMTMLTEIPDRSDTNVLWEKFQNIFTFLRSFLNYRPLAEDHFYQGLLELYEDNVMYVEVRSGLQKLYDLDGKIYTTTETVNILHDVVTRFKADHPDFIGAKIIYAKSRDMDHDELRSFLHETVELKKMFPGFIAGADLVGHEDAGYKLKDHSSLLLEVSNWTDFFFHAGETQNFLLQPTNLQIAIRHNAKRIGHAYSITKEPDTLRELKEKNIPVEVCPISNQVLGLVSNLRNHQAAILFALDIPVVISNDDPGLWGAKGLSDDFYMTLMSILPMNANLYSLKKIARNSIIYSTLSENEKAAALDSYEKRWQQFLINVTMPFCDYTQVMYSWLTLDRNTW</sequence>
<feature type="signal peptide" evidence="11">
    <location>
        <begin position="1"/>
        <end position="15"/>
    </location>
</feature>
<dbReference type="GO" id="GO:0046103">
    <property type="term" value="P:inosine biosynthetic process"/>
    <property type="evidence" value="ECO:0007669"/>
    <property type="project" value="TreeGrafter"/>
</dbReference>
<protein>
    <recommendedName>
        <fullName evidence="5">Adenosine deaminase</fullName>
        <ecNumber evidence="4">3.5.4.4</ecNumber>
    </recommendedName>
</protein>
<feature type="chain" id="PRO_5040401579" description="Adenosine deaminase" evidence="11">
    <location>
        <begin position="16"/>
        <end position="500"/>
    </location>
</feature>
<evidence type="ECO:0000256" key="9">
    <source>
        <dbReference type="ARBA" id="ARBA00022801"/>
    </source>
</evidence>
<dbReference type="KEGG" id="fas:105264116"/>
<keyword evidence="8 11" id="KW-0732">Signal</keyword>
<dbReference type="RefSeq" id="XP_011299068.1">
    <property type="nucleotide sequence ID" value="XM_011300766.1"/>
</dbReference>
<evidence type="ECO:0000256" key="6">
    <source>
        <dbReference type="ARBA" id="ARBA00022525"/>
    </source>
</evidence>
<dbReference type="InterPro" id="IPR006330">
    <property type="entry name" value="Ado/ade_deaminase"/>
</dbReference>
<evidence type="ECO:0000256" key="1">
    <source>
        <dbReference type="ARBA" id="ARBA00001947"/>
    </source>
</evidence>
<dbReference type="Gene3D" id="3.20.20.140">
    <property type="entry name" value="Metal-dependent hydrolases"/>
    <property type="match status" value="1"/>
</dbReference>
<proteinExistence type="inferred from homology"/>
<evidence type="ECO:0000256" key="7">
    <source>
        <dbReference type="ARBA" id="ARBA00022723"/>
    </source>
</evidence>
<dbReference type="FunFam" id="3.20.20.140:FF:000017">
    <property type="entry name" value="Adenosine deaminase 2"/>
    <property type="match status" value="1"/>
</dbReference>